<dbReference type="HOGENOM" id="CLU_053196_0_0_1"/>
<keyword evidence="5" id="KW-1185">Reference proteome</keyword>
<evidence type="ECO:0000256" key="1">
    <source>
        <dbReference type="ARBA" id="ARBA00022603"/>
    </source>
</evidence>
<dbReference type="GO" id="GO:0005737">
    <property type="term" value="C:cytoplasm"/>
    <property type="evidence" value="ECO:0007669"/>
    <property type="project" value="TreeGrafter"/>
</dbReference>
<dbReference type="AlphaFoldDB" id="A0A059F1Y5"/>
<reference evidence="4 5" key="2">
    <citation type="submission" date="2014-03" db="EMBL/GenBank/DDBJ databases">
        <title>The Genome Sequence of Anncaliia algerae insect isolate PRA339.</title>
        <authorList>
            <consortium name="The Broad Institute Genome Sequencing Platform"/>
            <consortium name="The Broad Institute Genome Sequencing Center for Infectious Disease"/>
            <person name="Cuomo C."/>
            <person name="Becnel J."/>
            <person name="Sanscrainte N."/>
            <person name="Walker B."/>
            <person name="Young S.K."/>
            <person name="Zeng Q."/>
            <person name="Gargeya S."/>
            <person name="Fitzgerald M."/>
            <person name="Haas B."/>
            <person name="Abouelleil A."/>
            <person name="Alvarado L."/>
            <person name="Arachchi H.M."/>
            <person name="Berlin A.M."/>
            <person name="Chapman S.B."/>
            <person name="Dewar J."/>
            <person name="Goldberg J."/>
            <person name="Griggs A."/>
            <person name="Gujja S."/>
            <person name="Hansen M."/>
            <person name="Howarth C."/>
            <person name="Imamovic A."/>
            <person name="Larimer J."/>
            <person name="McCowan C."/>
            <person name="Murphy C."/>
            <person name="Neiman D."/>
            <person name="Pearson M."/>
            <person name="Priest M."/>
            <person name="Roberts A."/>
            <person name="Saif S."/>
            <person name="Shea T."/>
            <person name="Sisk P."/>
            <person name="Sykes S."/>
            <person name="Wortman J."/>
            <person name="Nusbaum C."/>
            <person name="Birren B."/>
        </authorList>
    </citation>
    <scope>NUCLEOTIDE SEQUENCE [LARGE SCALE GENOMIC DNA]</scope>
    <source>
        <strain evidence="4 5">PRA339</strain>
    </source>
</reference>
<evidence type="ECO:0000313" key="4">
    <source>
        <dbReference type="EMBL" id="KCZ80981.1"/>
    </source>
</evidence>
<dbReference type="VEuPathDB" id="MicrosporidiaDB:H312_01586"/>
<dbReference type="STRING" id="1288291.A0A059F1Y5"/>
<organism evidence="4 5">
    <name type="scientific">Anncaliia algerae PRA339</name>
    <dbReference type="NCBI Taxonomy" id="1288291"/>
    <lineage>
        <taxon>Eukaryota</taxon>
        <taxon>Fungi</taxon>
        <taxon>Fungi incertae sedis</taxon>
        <taxon>Microsporidia</taxon>
        <taxon>Tubulinosematoidea</taxon>
        <taxon>Tubulinosematidae</taxon>
        <taxon>Anncaliia</taxon>
    </lineage>
</organism>
<dbReference type="PANTHER" id="PTHR13370">
    <property type="entry name" value="RNA METHYLASE-RELATED"/>
    <property type="match status" value="1"/>
</dbReference>
<dbReference type="OrthoDB" id="2191663at2759"/>
<dbReference type="InterPro" id="IPR029063">
    <property type="entry name" value="SAM-dependent_MTases_sf"/>
</dbReference>
<evidence type="ECO:0000256" key="2">
    <source>
        <dbReference type="ARBA" id="ARBA00022679"/>
    </source>
</evidence>
<dbReference type="InterPro" id="IPR000241">
    <property type="entry name" value="RlmKL-like_Mtase"/>
</dbReference>
<accession>A0A059F1Y5</accession>
<sequence length="366" mass="42325">MLFLLRFSNSTTSPIETYSILDRNNQPYSIIHSSYDFPYDIIDTTFDAIDFLLSKAGLLTRVSLFIGNNKELHQHYFKYNIESQNSFINSLNRIINKESFEFFEEKIKIGRFLMVYFYKNKCKKEFGELIKEFNYLLEDHDVSSKGLALEISIFGEETLVSILYKETLRKTLYKFDVKRLDFIGRTSMKVENSILISSLSNIEKNKIVYDPFCGTGSLLNIPAYFGCKVIGSDLNRKEFFGRNKLKGKIRTSLLGFNVFSNFKKFNLLGNVISFIACDINDSPITYADSIITDIPYGVRISAKNEAMFFIDSLFKLGQRILPNDGILSFFAPSFEIGQREDFRCINKIEEKTGTVLRSLYVYQKIN</sequence>
<dbReference type="Pfam" id="PF01170">
    <property type="entry name" value="UPF0020"/>
    <property type="match status" value="1"/>
</dbReference>
<protein>
    <recommendedName>
        <fullName evidence="3">Ribosomal RNA large subunit methyltransferase K/L-like methyltransferase domain-containing protein</fullName>
    </recommendedName>
</protein>
<dbReference type="GO" id="GO:0008168">
    <property type="term" value="F:methyltransferase activity"/>
    <property type="evidence" value="ECO:0007669"/>
    <property type="project" value="UniProtKB-KW"/>
</dbReference>
<gene>
    <name evidence="4" type="ORF">H312_01586</name>
</gene>
<proteinExistence type="predicted"/>
<name>A0A059F1Y5_9MICR</name>
<dbReference type="SUPFAM" id="SSF53335">
    <property type="entry name" value="S-adenosyl-L-methionine-dependent methyltransferases"/>
    <property type="match status" value="1"/>
</dbReference>
<feature type="domain" description="Ribosomal RNA large subunit methyltransferase K/L-like methyltransferase" evidence="3">
    <location>
        <begin position="193"/>
        <end position="312"/>
    </location>
</feature>
<keyword evidence="2" id="KW-0808">Transferase</keyword>
<dbReference type="GO" id="GO:0032259">
    <property type="term" value="P:methylation"/>
    <property type="evidence" value="ECO:0007669"/>
    <property type="project" value="UniProtKB-KW"/>
</dbReference>
<dbReference type="PANTHER" id="PTHR13370:SF3">
    <property type="entry name" value="TRNA (GUANINE(10)-N2)-METHYLTRANSFERASE HOMOLOG"/>
    <property type="match status" value="1"/>
</dbReference>
<evidence type="ECO:0000259" key="3">
    <source>
        <dbReference type="Pfam" id="PF01170"/>
    </source>
</evidence>
<reference evidence="5" key="1">
    <citation type="submission" date="2013-02" db="EMBL/GenBank/DDBJ databases">
        <authorList>
            <consortium name="The Broad Institute Genome Sequencing Platform"/>
            <person name="Cuomo C."/>
            <person name="Becnel J."/>
            <person name="Sanscrainte N."/>
            <person name="Walker B."/>
            <person name="Young S.K."/>
            <person name="Zeng Q."/>
            <person name="Gargeya S."/>
            <person name="Fitzgerald M."/>
            <person name="Haas B."/>
            <person name="Abouelleil A."/>
            <person name="Alvarado L."/>
            <person name="Arachchi H.M."/>
            <person name="Berlin A.M."/>
            <person name="Chapman S.B."/>
            <person name="Dewar J."/>
            <person name="Goldberg J."/>
            <person name="Griggs A."/>
            <person name="Gujja S."/>
            <person name="Hansen M."/>
            <person name="Howarth C."/>
            <person name="Imamovic A."/>
            <person name="Larimer J."/>
            <person name="McCowan C."/>
            <person name="Murphy C."/>
            <person name="Neiman D."/>
            <person name="Pearson M."/>
            <person name="Priest M."/>
            <person name="Roberts A."/>
            <person name="Saif S."/>
            <person name="Shea T."/>
            <person name="Sisk P."/>
            <person name="Sykes S."/>
            <person name="Wortman J."/>
            <person name="Nusbaum C."/>
            <person name="Birren B."/>
        </authorList>
    </citation>
    <scope>NUCLEOTIDE SEQUENCE [LARGE SCALE GENOMIC DNA]</scope>
    <source>
        <strain evidence="5">PRA339</strain>
    </source>
</reference>
<keyword evidence="1" id="KW-0489">Methyltransferase</keyword>
<dbReference type="GO" id="GO:0043527">
    <property type="term" value="C:tRNA methyltransferase complex"/>
    <property type="evidence" value="ECO:0007669"/>
    <property type="project" value="UniProtKB-ARBA"/>
</dbReference>
<dbReference type="Proteomes" id="UP000030655">
    <property type="component" value="Unassembled WGS sequence"/>
</dbReference>
<dbReference type="Gene3D" id="3.40.50.150">
    <property type="entry name" value="Vaccinia Virus protein VP39"/>
    <property type="match status" value="1"/>
</dbReference>
<dbReference type="EMBL" id="KK365154">
    <property type="protein sequence ID" value="KCZ80981.1"/>
    <property type="molecule type" value="Genomic_DNA"/>
</dbReference>
<evidence type="ECO:0000313" key="5">
    <source>
        <dbReference type="Proteomes" id="UP000030655"/>
    </source>
</evidence>